<evidence type="ECO:0000256" key="1">
    <source>
        <dbReference type="ARBA" id="ARBA00000185"/>
    </source>
</evidence>
<comment type="catalytic activity">
    <reaction evidence="1">
        <text>ATP-dependent breakage, passage and rejoining of double-stranded DNA.</text>
        <dbReference type="EC" id="5.6.2.2"/>
    </reaction>
</comment>
<keyword evidence="10" id="KW-1185">Reference proteome</keyword>
<comment type="similarity">
    <text evidence="2">Belongs to the type II topoisomerase GyrA/ParC subunit family.</text>
</comment>
<dbReference type="AlphaFoldDB" id="A0A2W2BZV7"/>
<evidence type="ECO:0000313" key="9">
    <source>
        <dbReference type="EMBL" id="PZF79056.1"/>
    </source>
</evidence>
<evidence type="ECO:0000256" key="4">
    <source>
        <dbReference type="ARBA" id="ARBA00023029"/>
    </source>
</evidence>
<dbReference type="GO" id="GO:0005737">
    <property type="term" value="C:cytoplasm"/>
    <property type="evidence" value="ECO:0007669"/>
    <property type="project" value="TreeGrafter"/>
</dbReference>
<keyword evidence="6" id="KW-0413">Isomerase</keyword>
<organism evidence="9 10">
    <name type="scientific">Jiangella anatolica</name>
    <dbReference type="NCBI Taxonomy" id="2670374"/>
    <lineage>
        <taxon>Bacteria</taxon>
        <taxon>Bacillati</taxon>
        <taxon>Actinomycetota</taxon>
        <taxon>Actinomycetes</taxon>
        <taxon>Jiangellales</taxon>
        <taxon>Jiangellaceae</taxon>
        <taxon>Jiangella</taxon>
    </lineage>
</organism>
<dbReference type="InterPro" id="IPR050220">
    <property type="entry name" value="Type_II_DNA_Topoisomerases"/>
</dbReference>
<keyword evidence="5 7" id="KW-0238">DNA-binding</keyword>
<evidence type="ECO:0000313" key="10">
    <source>
        <dbReference type="Proteomes" id="UP000248764"/>
    </source>
</evidence>
<name>A0A2W2BZV7_9ACTN</name>
<evidence type="ECO:0000259" key="8">
    <source>
        <dbReference type="PROSITE" id="PS52040"/>
    </source>
</evidence>
<evidence type="ECO:0000256" key="6">
    <source>
        <dbReference type="ARBA" id="ARBA00023235"/>
    </source>
</evidence>
<evidence type="ECO:0000256" key="2">
    <source>
        <dbReference type="ARBA" id="ARBA00008263"/>
    </source>
</evidence>
<gene>
    <name evidence="9" type="ORF">C1I92_33125</name>
</gene>
<dbReference type="GO" id="GO:0006265">
    <property type="term" value="P:DNA topological change"/>
    <property type="evidence" value="ECO:0007669"/>
    <property type="project" value="InterPro"/>
</dbReference>
<evidence type="ECO:0000256" key="7">
    <source>
        <dbReference type="PROSITE-ProRule" id="PRU01384"/>
    </source>
</evidence>
<evidence type="ECO:0000256" key="3">
    <source>
        <dbReference type="ARBA" id="ARBA00012895"/>
    </source>
</evidence>
<dbReference type="GO" id="GO:0003677">
    <property type="term" value="F:DNA binding"/>
    <property type="evidence" value="ECO:0007669"/>
    <property type="project" value="UniProtKB-UniRule"/>
</dbReference>
<evidence type="ECO:0000256" key="5">
    <source>
        <dbReference type="ARBA" id="ARBA00023125"/>
    </source>
</evidence>
<dbReference type="PROSITE" id="PS52040">
    <property type="entry name" value="TOPO_IIA"/>
    <property type="match status" value="1"/>
</dbReference>
<dbReference type="Gene3D" id="3.30.1360.40">
    <property type="match status" value="1"/>
</dbReference>
<dbReference type="EC" id="5.6.2.2" evidence="3"/>
<proteinExistence type="inferred from homology"/>
<feature type="non-terminal residue" evidence="9">
    <location>
        <position position="1"/>
    </location>
</feature>
<dbReference type="Proteomes" id="UP000248764">
    <property type="component" value="Unassembled WGS sequence"/>
</dbReference>
<comment type="caution">
    <text evidence="9">The sequence shown here is derived from an EMBL/GenBank/DDBJ whole genome shotgun (WGS) entry which is preliminary data.</text>
</comment>
<reference evidence="9 10" key="1">
    <citation type="submission" date="2018-01" db="EMBL/GenBank/DDBJ databases">
        <title>Draft genome sequence of Jiangella sp. GTF31.</title>
        <authorList>
            <person name="Sahin N."/>
            <person name="Ay H."/>
            <person name="Saygin H."/>
        </authorList>
    </citation>
    <scope>NUCLEOTIDE SEQUENCE [LARGE SCALE GENOMIC DNA]</scope>
    <source>
        <strain evidence="9 10">GTF31</strain>
    </source>
</reference>
<dbReference type="GO" id="GO:0034335">
    <property type="term" value="F:DNA negative supercoiling activity"/>
    <property type="evidence" value="ECO:0007669"/>
    <property type="project" value="UniProtKB-ARBA"/>
</dbReference>
<dbReference type="GO" id="GO:0009330">
    <property type="term" value="C:DNA topoisomerase type II (double strand cut, ATP-hydrolyzing) complex"/>
    <property type="evidence" value="ECO:0007669"/>
    <property type="project" value="TreeGrafter"/>
</dbReference>
<keyword evidence="4" id="KW-0799">Topoisomerase</keyword>
<dbReference type="SMART" id="SM00434">
    <property type="entry name" value="TOP4c"/>
    <property type="match status" value="1"/>
</dbReference>
<dbReference type="FunFam" id="3.30.1360.40:FF:000002">
    <property type="entry name" value="DNA gyrase subunit A"/>
    <property type="match status" value="1"/>
</dbReference>
<feature type="domain" description="Topo IIA-type catalytic" evidence="8">
    <location>
        <begin position="1"/>
        <end position="139"/>
    </location>
</feature>
<dbReference type="GO" id="GO:0005524">
    <property type="term" value="F:ATP binding"/>
    <property type="evidence" value="ECO:0007669"/>
    <property type="project" value="InterPro"/>
</dbReference>
<dbReference type="Pfam" id="PF00521">
    <property type="entry name" value="DNA_topoisoIV"/>
    <property type="match status" value="1"/>
</dbReference>
<dbReference type="PANTHER" id="PTHR43493:SF5">
    <property type="entry name" value="DNA GYRASE SUBUNIT A, CHLOROPLASTIC_MITOCHONDRIAL"/>
    <property type="match status" value="1"/>
</dbReference>
<dbReference type="EMBL" id="POTW01000233">
    <property type="protein sequence ID" value="PZF79056.1"/>
    <property type="molecule type" value="Genomic_DNA"/>
</dbReference>
<feature type="non-terminal residue" evidence="9">
    <location>
        <position position="139"/>
    </location>
</feature>
<sequence>SIAELMEDIEGPDFPTAGLILGKSGIRRAYETGRGSIQMRSRAVIEERGGGRQRIVVTEIPFQVNKARMIEKIAELVRDKKIDGITDLRDETSLRTGVRVVIDVRKDANASVILNNLYKQTPLQTSFGVNMIALVNGRP</sequence>
<dbReference type="InterPro" id="IPR002205">
    <property type="entry name" value="Topo_IIA_dom_A"/>
</dbReference>
<dbReference type="PANTHER" id="PTHR43493">
    <property type="entry name" value="DNA GYRASE/TOPOISOMERASE SUBUNIT A"/>
    <property type="match status" value="1"/>
</dbReference>
<protein>
    <recommendedName>
        <fullName evidence="3">DNA topoisomerase (ATP-hydrolyzing)</fullName>
        <ecNumber evidence="3">5.6.2.2</ecNumber>
    </recommendedName>
</protein>
<dbReference type="InterPro" id="IPR013760">
    <property type="entry name" value="Topo_IIA-like_dom_sf"/>
</dbReference>
<accession>A0A2W2BZV7</accession>
<dbReference type="SUPFAM" id="SSF56719">
    <property type="entry name" value="Type II DNA topoisomerase"/>
    <property type="match status" value="1"/>
</dbReference>
<comment type="caution">
    <text evidence="7">Lacks conserved residue(s) required for the propagation of feature annotation.</text>
</comment>